<dbReference type="Gene3D" id="3.90.1300.10">
    <property type="entry name" value="Amidase signature (AS) domain"/>
    <property type="match status" value="1"/>
</dbReference>
<evidence type="ECO:0000313" key="2">
    <source>
        <dbReference type="EMBL" id="RKQ12755.1"/>
    </source>
</evidence>
<organism evidence="2 3">
    <name type="scientific">Oceanobacillus bengalensis</name>
    <dbReference type="NCBI Taxonomy" id="1435466"/>
    <lineage>
        <taxon>Bacteria</taxon>
        <taxon>Bacillati</taxon>
        <taxon>Bacillota</taxon>
        <taxon>Bacilli</taxon>
        <taxon>Bacillales</taxon>
        <taxon>Bacillaceae</taxon>
        <taxon>Oceanobacillus</taxon>
    </lineage>
</organism>
<dbReference type="EMBL" id="RBZO01000040">
    <property type="protein sequence ID" value="RKQ12755.1"/>
    <property type="molecule type" value="Genomic_DNA"/>
</dbReference>
<protein>
    <recommendedName>
        <fullName evidence="1">Amidase domain-containing protein</fullName>
    </recommendedName>
</protein>
<dbReference type="AlphaFoldDB" id="A0A494YSA7"/>
<gene>
    <name evidence="2" type="ORF">D8M05_17845</name>
</gene>
<dbReference type="Pfam" id="PF01425">
    <property type="entry name" value="Amidase"/>
    <property type="match status" value="1"/>
</dbReference>
<evidence type="ECO:0000313" key="3">
    <source>
        <dbReference type="Proteomes" id="UP000281813"/>
    </source>
</evidence>
<dbReference type="InterPro" id="IPR036928">
    <property type="entry name" value="AS_sf"/>
</dbReference>
<dbReference type="InterPro" id="IPR023631">
    <property type="entry name" value="Amidase_dom"/>
</dbReference>
<name>A0A494YSA7_9BACI</name>
<proteinExistence type="predicted"/>
<evidence type="ECO:0000259" key="1">
    <source>
        <dbReference type="Pfam" id="PF01425"/>
    </source>
</evidence>
<keyword evidence="3" id="KW-1185">Reference proteome</keyword>
<accession>A0A494YSA7</accession>
<sequence>MHYMPGGSSGGSSAALVAGLTTLATGTDTFGSIRLPAAM</sequence>
<comment type="caution">
    <text evidence="2">The sequence shown here is derived from an EMBL/GenBank/DDBJ whole genome shotgun (WGS) entry which is preliminary data.</text>
</comment>
<reference evidence="2 3" key="1">
    <citation type="journal article" date="2015" name="Antonie Van Leeuwenhoek">
        <title>Oceanobacillus bengalensis sp. nov., a bacterium isolated from seawater of the Bay of Bengal.</title>
        <authorList>
            <person name="Yongchang O."/>
            <person name="Xiang W."/>
            <person name="Wang G."/>
        </authorList>
    </citation>
    <scope>NUCLEOTIDE SEQUENCE [LARGE SCALE GENOMIC DNA]</scope>
    <source>
        <strain evidence="2 3">MCCC 1K00260</strain>
    </source>
</reference>
<dbReference type="Proteomes" id="UP000281813">
    <property type="component" value="Unassembled WGS sequence"/>
</dbReference>
<dbReference type="SUPFAM" id="SSF75304">
    <property type="entry name" value="Amidase signature (AS) enzymes"/>
    <property type="match status" value="1"/>
</dbReference>
<feature type="domain" description="Amidase" evidence="1">
    <location>
        <begin position="2"/>
        <end position="39"/>
    </location>
</feature>